<organism evidence="2 3">
    <name type="scientific">Mesonia maritima</name>
    <dbReference type="NCBI Taxonomy" id="1793873"/>
    <lineage>
        <taxon>Bacteria</taxon>
        <taxon>Pseudomonadati</taxon>
        <taxon>Bacteroidota</taxon>
        <taxon>Flavobacteriia</taxon>
        <taxon>Flavobacteriales</taxon>
        <taxon>Flavobacteriaceae</taxon>
        <taxon>Mesonia</taxon>
    </lineage>
</organism>
<sequence length="113" mass="12898">MNYPDDEHIRQKGKSTATVAYITFVGAIIAIFMNMEPKNKFSSFHIKQAIGIHLMSFLIAPIVSGFNSLLISIPFWIFFFALWIYGFLAALQGKMSLLPVVGKYFQKWFNKLA</sequence>
<evidence type="ECO:0000256" key="1">
    <source>
        <dbReference type="SAM" id="Phobius"/>
    </source>
</evidence>
<keyword evidence="1" id="KW-1133">Transmembrane helix</keyword>
<evidence type="ECO:0000313" key="2">
    <source>
        <dbReference type="EMBL" id="MDR6301043.1"/>
    </source>
</evidence>
<reference evidence="2 3" key="1">
    <citation type="submission" date="2023-07" db="EMBL/GenBank/DDBJ databases">
        <title>Genomic Encyclopedia of Type Strains, Phase IV (KMG-IV): sequencing the most valuable type-strain genomes for metagenomic binning, comparative biology and taxonomic classification.</title>
        <authorList>
            <person name="Goeker M."/>
        </authorList>
    </citation>
    <scope>NUCLEOTIDE SEQUENCE [LARGE SCALE GENOMIC DNA]</scope>
    <source>
        <strain evidence="2 3">DSM 102814</strain>
    </source>
</reference>
<dbReference type="RefSeq" id="WP_309728043.1">
    <property type="nucleotide sequence ID" value="NZ_JAVDQA010000004.1"/>
</dbReference>
<keyword evidence="3" id="KW-1185">Reference proteome</keyword>
<keyword evidence="1" id="KW-0472">Membrane</keyword>
<feature type="transmembrane region" description="Helical" evidence="1">
    <location>
        <begin position="69"/>
        <end position="91"/>
    </location>
</feature>
<name>A0ABU1K601_9FLAO</name>
<dbReference type="Proteomes" id="UP001257659">
    <property type="component" value="Unassembled WGS sequence"/>
</dbReference>
<keyword evidence="1" id="KW-0812">Transmembrane</keyword>
<proteinExistence type="predicted"/>
<feature type="transmembrane region" description="Helical" evidence="1">
    <location>
        <begin position="44"/>
        <end position="63"/>
    </location>
</feature>
<comment type="caution">
    <text evidence="2">The sequence shown here is derived from an EMBL/GenBank/DDBJ whole genome shotgun (WGS) entry which is preliminary data.</text>
</comment>
<evidence type="ECO:0000313" key="3">
    <source>
        <dbReference type="Proteomes" id="UP001257659"/>
    </source>
</evidence>
<accession>A0ABU1K601</accession>
<feature type="transmembrane region" description="Helical" evidence="1">
    <location>
        <begin position="15"/>
        <end position="32"/>
    </location>
</feature>
<gene>
    <name evidence="2" type="ORF">GGR31_001690</name>
</gene>
<protein>
    <submittedName>
        <fullName evidence="2">Membrane protein</fullName>
    </submittedName>
</protein>
<dbReference type="EMBL" id="JAVDQA010000004">
    <property type="protein sequence ID" value="MDR6301043.1"/>
    <property type="molecule type" value="Genomic_DNA"/>
</dbReference>